<dbReference type="Proteomes" id="UP000509704">
    <property type="component" value="Chromosome 6"/>
</dbReference>
<gene>
    <name evidence="2" type="ORF">HG535_0F03780</name>
</gene>
<organism evidence="2 3">
    <name type="scientific">Zygotorulaspora mrakii</name>
    <name type="common">Zygosaccharomyces mrakii</name>
    <dbReference type="NCBI Taxonomy" id="42260"/>
    <lineage>
        <taxon>Eukaryota</taxon>
        <taxon>Fungi</taxon>
        <taxon>Dikarya</taxon>
        <taxon>Ascomycota</taxon>
        <taxon>Saccharomycotina</taxon>
        <taxon>Saccharomycetes</taxon>
        <taxon>Saccharomycetales</taxon>
        <taxon>Saccharomycetaceae</taxon>
        <taxon>Zygotorulaspora</taxon>
    </lineage>
</organism>
<evidence type="ECO:0000313" key="2">
    <source>
        <dbReference type="EMBL" id="QLG73867.1"/>
    </source>
</evidence>
<dbReference type="EMBL" id="CP058609">
    <property type="protein sequence ID" value="QLG73867.1"/>
    <property type="molecule type" value="Genomic_DNA"/>
</dbReference>
<dbReference type="OrthoDB" id="4068713at2759"/>
<feature type="region of interest" description="Disordered" evidence="1">
    <location>
        <begin position="159"/>
        <end position="185"/>
    </location>
</feature>
<accession>A0A7H9B5Q7</accession>
<dbReference type="KEGG" id="zmk:HG535_0F03780"/>
<evidence type="ECO:0000313" key="3">
    <source>
        <dbReference type="Proteomes" id="UP000509704"/>
    </source>
</evidence>
<dbReference type="GeneID" id="59237626"/>
<sequence length="537" mass="60321">MECNIEFIMPILFPNLVTVYHSSDATSVSSFDNQDWYLIPNVMNSHFNSVMDSRPIVLRIDNLPPGKNWKQIKYLIGGIIHHSSVLKVKLLPLMTSLVPPFISFQSCIVTLKSSLDEDSLNDLLMELNTYQWDYYNLYAYTLPIPAPPPPPPLSPPLNQIISSDFESSTDNEHSSNESTPNTAKKTFLYPMPPPGALQGGLPNVLPNGIPSVIAAGMPAMSPAPMMNPQQLAANASMPPQPMMNLPTQRRPYYQPAVLTFNQRSSFGPLPNNMRMKNNSLSAYSYYPQNNRAMATGQSESFKSFSKQVNGNLSGASSSRGLKQIFNERSFRKQMTGRGMFQLQIENFPPYLKMETLISLNEQQEVQLREKGPKIIATSQPDLFGRLRWTILKDYIKSRCPKLLNLQEKLKSQSETSQDGVATNNTREFYVGVYEDDEVQVQLNIISQDDTQDKVGKKDTTAVEGPTTDEEKDIQKNIVNAVIYKAIVGFNDKELYDTCFENLRDQEYSLGYKLKVSRLSPFEENKNGGTGNSDNTGN</sequence>
<proteinExistence type="predicted"/>
<reference evidence="2 3" key="1">
    <citation type="submission" date="2020-07" db="EMBL/GenBank/DDBJ databases">
        <title>The yeast mating-type switching endonuclease HO is a domesticated member of an unorthodox homing genetic element family.</title>
        <authorList>
            <person name="Coughlan A.Y."/>
            <person name="Lombardi L."/>
            <person name="Braun-Galleani S."/>
            <person name="Martos A.R."/>
            <person name="Galeote V."/>
            <person name="Bigey F."/>
            <person name="Dequin S."/>
            <person name="Byrne K.P."/>
            <person name="Wolfe K.H."/>
        </authorList>
    </citation>
    <scope>NUCLEOTIDE SEQUENCE [LARGE SCALE GENOMIC DNA]</scope>
    <source>
        <strain evidence="2 3">NRRL Y-6702</strain>
    </source>
</reference>
<dbReference type="AlphaFoldDB" id="A0A7H9B5Q7"/>
<dbReference type="RefSeq" id="XP_037145593.1">
    <property type="nucleotide sequence ID" value="XM_037289698.1"/>
</dbReference>
<name>A0A7H9B5Q7_ZYGMR</name>
<protein>
    <submittedName>
        <fullName evidence="2">Uncharacterized protein</fullName>
    </submittedName>
</protein>
<evidence type="ECO:0000256" key="1">
    <source>
        <dbReference type="SAM" id="MobiDB-lite"/>
    </source>
</evidence>
<keyword evidence="3" id="KW-1185">Reference proteome</keyword>